<evidence type="ECO:0000256" key="3">
    <source>
        <dbReference type="SAM" id="MobiDB-lite"/>
    </source>
</evidence>
<evidence type="ECO:0000256" key="1">
    <source>
        <dbReference type="PROSITE-ProRule" id="PRU00510"/>
    </source>
</evidence>
<feature type="compositionally biased region" description="Basic residues" evidence="3">
    <location>
        <begin position="1"/>
        <end position="16"/>
    </location>
</feature>
<organism evidence="4">
    <name type="scientific">Ignavibacterium album</name>
    <dbReference type="NCBI Taxonomy" id="591197"/>
    <lineage>
        <taxon>Bacteria</taxon>
        <taxon>Pseudomonadati</taxon>
        <taxon>Ignavibacteriota</taxon>
        <taxon>Ignavibacteria</taxon>
        <taxon>Ignavibacteriales</taxon>
        <taxon>Ignavibacteriaceae</taxon>
        <taxon>Ignavibacterium</taxon>
    </lineage>
</organism>
<feature type="region of interest" description="Disordered" evidence="3">
    <location>
        <begin position="75"/>
        <end position="94"/>
    </location>
</feature>
<accession>A0A7V2ZHQ1</accession>
<dbReference type="PROSITE" id="PS51128">
    <property type="entry name" value="ZF_DKSA_2"/>
    <property type="match status" value="1"/>
</dbReference>
<evidence type="ECO:0000256" key="2">
    <source>
        <dbReference type="SAM" id="Coils"/>
    </source>
</evidence>
<dbReference type="Gene3D" id="1.20.120.910">
    <property type="entry name" value="DksA, coiled-coil domain"/>
    <property type="match status" value="1"/>
</dbReference>
<dbReference type="SUPFAM" id="SSF109635">
    <property type="entry name" value="DnaK suppressor protein DksA, alpha-hairpin domain"/>
    <property type="match status" value="1"/>
</dbReference>
<dbReference type="InterPro" id="IPR037187">
    <property type="entry name" value="DnaK_N"/>
</dbReference>
<name>A0A7V2ZHQ1_9BACT</name>
<feature type="compositionally biased region" description="Basic and acidic residues" evidence="3">
    <location>
        <begin position="75"/>
        <end position="91"/>
    </location>
</feature>
<proteinExistence type="predicted"/>
<dbReference type="PANTHER" id="PTHR33823:SF2">
    <property type="entry name" value="RNA POLYMERASE-BINDING TRANSCRIPTION FACTOR DKSA"/>
    <property type="match status" value="1"/>
</dbReference>
<reference evidence="4" key="1">
    <citation type="journal article" date="2020" name="mSystems">
        <title>Genome- and Community-Level Interaction Insights into Carbon Utilization and Element Cycling Functions of Hydrothermarchaeota in Hydrothermal Sediment.</title>
        <authorList>
            <person name="Zhou Z."/>
            <person name="Liu Y."/>
            <person name="Xu W."/>
            <person name="Pan J."/>
            <person name="Luo Z.H."/>
            <person name="Li M."/>
        </authorList>
    </citation>
    <scope>NUCLEOTIDE SEQUENCE [LARGE SCALE GENOMIC DNA]</scope>
    <source>
        <strain evidence="4">SpSt-479</strain>
    </source>
</reference>
<dbReference type="PANTHER" id="PTHR33823">
    <property type="entry name" value="RNA POLYMERASE-BINDING TRANSCRIPTION FACTOR DKSA-RELATED"/>
    <property type="match status" value="1"/>
</dbReference>
<evidence type="ECO:0000313" key="4">
    <source>
        <dbReference type="EMBL" id="HFI90175.1"/>
    </source>
</evidence>
<feature type="coiled-coil region" evidence="2">
    <location>
        <begin position="112"/>
        <end position="164"/>
    </location>
</feature>
<sequence>MAKKQTKKPVKKATIKKGKEEKKKVKKAPAKKTVKKVVKKAAPAKKTVKKKEVKKVVTKKTSAKKEVAKKVTKADNKVEKKKLTPKEEKVIKQQPVVQSQVEQAVEDESKIDEIYQAELEAARRKAEALKKIKGYSKKDLEHFKKIILEKRDEILEQLQNLKEQMLDPSTGEYINENSPYSLHMAEQGTDAMEREKTFLYAQRETKFLGYLEDALKRIENGTYGICIECIEEPQHLCETCPLIPKARLEAVPHSQLCLPMKQRQEKK</sequence>
<feature type="compositionally biased region" description="Basic residues" evidence="3">
    <location>
        <begin position="24"/>
        <end position="45"/>
    </location>
</feature>
<gene>
    <name evidence="4" type="ORF">ENS31_01445</name>
</gene>
<comment type="caution">
    <text evidence="1">Lacks conserved residue(s) required for the propagation of feature annotation.</text>
</comment>
<comment type="caution">
    <text evidence="4">The sequence shown here is derived from an EMBL/GenBank/DDBJ whole genome shotgun (WGS) entry which is preliminary data.</text>
</comment>
<dbReference type="AlphaFoldDB" id="A0A7V2ZHQ1"/>
<keyword evidence="2" id="KW-0175">Coiled coil</keyword>
<dbReference type="EMBL" id="DSUJ01000002">
    <property type="protein sequence ID" value="HFI90175.1"/>
    <property type="molecule type" value="Genomic_DNA"/>
</dbReference>
<protein>
    <submittedName>
        <fullName evidence="4">Conjugal transfer protein TraR</fullName>
    </submittedName>
</protein>
<feature type="region of interest" description="Disordered" evidence="3">
    <location>
        <begin position="1"/>
        <end position="45"/>
    </location>
</feature>